<dbReference type="CDD" id="cd14122">
    <property type="entry name" value="STKc_VRK1"/>
    <property type="match status" value="1"/>
</dbReference>
<evidence type="ECO:0000256" key="13">
    <source>
        <dbReference type="ARBA" id="ARBA00023306"/>
    </source>
</evidence>
<proteinExistence type="inferred from homology"/>
<evidence type="ECO:0000256" key="5">
    <source>
        <dbReference type="ARBA" id="ARBA00022527"/>
    </source>
</evidence>
<feature type="region of interest" description="Disordered" evidence="20">
    <location>
        <begin position="538"/>
        <end position="590"/>
    </location>
</feature>
<evidence type="ECO:0000256" key="7">
    <source>
        <dbReference type="ARBA" id="ARBA00022679"/>
    </source>
</evidence>
<dbReference type="PROSITE" id="PS00107">
    <property type="entry name" value="PROTEIN_KINASE_ATP"/>
    <property type="match status" value="1"/>
</dbReference>
<organism evidence="22 23">
    <name type="scientific">Phasianus colchicus</name>
    <name type="common">Common pheasant</name>
    <dbReference type="NCBI Taxonomy" id="9054"/>
    <lineage>
        <taxon>Eukaryota</taxon>
        <taxon>Metazoa</taxon>
        <taxon>Chordata</taxon>
        <taxon>Craniata</taxon>
        <taxon>Vertebrata</taxon>
        <taxon>Euteleostomi</taxon>
        <taxon>Archelosauria</taxon>
        <taxon>Archosauria</taxon>
        <taxon>Dinosauria</taxon>
        <taxon>Saurischia</taxon>
        <taxon>Theropoda</taxon>
        <taxon>Coelurosauria</taxon>
        <taxon>Aves</taxon>
        <taxon>Neognathae</taxon>
        <taxon>Galloanserae</taxon>
        <taxon>Galliformes</taxon>
        <taxon>Phasianidae</taxon>
        <taxon>Phasianinae</taxon>
        <taxon>Phasianus</taxon>
    </lineage>
</organism>
<evidence type="ECO:0000256" key="4">
    <source>
        <dbReference type="ARBA" id="ARBA00022490"/>
    </source>
</evidence>
<keyword evidence="6" id="KW-0132">Cell division</keyword>
<evidence type="ECO:0000256" key="18">
    <source>
        <dbReference type="ARBA" id="ARBA00081230"/>
    </source>
</evidence>
<reference evidence="22" key="1">
    <citation type="submission" date="2025-08" db="UniProtKB">
        <authorList>
            <consortium name="Ensembl"/>
        </authorList>
    </citation>
    <scope>IDENTIFICATION</scope>
</reference>
<dbReference type="PANTHER" id="PTHR11909">
    <property type="entry name" value="CASEIN KINASE-RELATED"/>
    <property type="match status" value="1"/>
</dbReference>
<feature type="binding site" evidence="19">
    <location>
        <position position="128"/>
    </location>
    <ligand>
        <name>ATP</name>
        <dbReference type="ChEBI" id="CHEBI:30616"/>
    </ligand>
</feature>
<evidence type="ECO:0000313" key="22">
    <source>
        <dbReference type="Ensembl" id="ENSPCLP00000006700.1"/>
    </source>
</evidence>
<dbReference type="InterPro" id="IPR017441">
    <property type="entry name" value="Protein_kinase_ATP_BS"/>
</dbReference>
<evidence type="ECO:0000256" key="19">
    <source>
        <dbReference type="PROSITE-ProRule" id="PRU10141"/>
    </source>
</evidence>
<comment type="catalytic activity">
    <reaction evidence="15">
        <text>L-seryl-[protein] + ATP = O-phospho-L-seryl-[protein] + ADP + H(+)</text>
        <dbReference type="Rhea" id="RHEA:17989"/>
        <dbReference type="Rhea" id="RHEA-COMP:9863"/>
        <dbReference type="Rhea" id="RHEA-COMP:11604"/>
        <dbReference type="ChEBI" id="CHEBI:15378"/>
        <dbReference type="ChEBI" id="CHEBI:29999"/>
        <dbReference type="ChEBI" id="CHEBI:30616"/>
        <dbReference type="ChEBI" id="CHEBI:83421"/>
        <dbReference type="ChEBI" id="CHEBI:456216"/>
        <dbReference type="EC" id="2.7.11.1"/>
    </reaction>
</comment>
<dbReference type="GO" id="GO:0005737">
    <property type="term" value="C:cytoplasm"/>
    <property type="evidence" value="ECO:0007669"/>
    <property type="project" value="UniProtKB-SubCell"/>
</dbReference>
<keyword evidence="10" id="KW-0418">Kinase</keyword>
<evidence type="ECO:0000256" key="14">
    <source>
        <dbReference type="ARBA" id="ARBA00047899"/>
    </source>
</evidence>
<feature type="compositionally biased region" description="Basic residues" evidence="20">
    <location>
        <begin position="569"/>
        <end position="590"/>
    </location>
</feature>
<evidence type="ECO:0000256" key="11">
    <source>
        <dbReference type="ARBA" id="ARBA00022840"/>
    </source>
</evidence>
<dbReference type="Pfam" id="PF00069">
    <property type="entry name" value="Pkinase"/>
    <property type="match status" value="1"/>
</dbReference>
<evidence type="ECO:0000259" key="21">
    <source>
        <dbReference type="PROSITE" id="PS50011"/>
    </source>
</evidence>
<evidence type="ECO:0000256" key="10">
    <source>
        <dbReference type="ARBA" id="ARBA00022777"/>
    </source>
</evidence>
<comment type="similarity">
    <text evidence="16">Belongs to the protein kinase superfamily. CK1 Ser/Thr protein kinase family. VRK subfamily.</text>
</comment>
<evidence type="ECO:0000256" key="1">
    <source>
        <dbReference type="ARBA" id="ARBA00004408"/>
    </source>
</evidence>
<accession>A0A669PH46</accession>
<keyword evidence="4" id="KW-0963">Cytoplasm</keyword>
<dbReference type="InterPro" id="IPR000719">
    <property type="entry name" value="Prot_kinase_dom"/>
</dbReference>
<keyword evidence="7" id="KW-0808">Transferase</keyword>
<keyword evidence="11 19" id="KW-0067">ATP-binding</keyword>
<dbReference type="FunFam" id="1.10.510.10:FF:000348">
    <property type="entry name" value="serine/threonine-protein kinase VRK1 isoform X1"/>
    <property type="match status" value="1"/>
</dbReference>
<evidence type="ECO:0000256" key="15">
    <source>
        <dbReference type="ARBA" id="ARBA00048679"/>
    </source>
</evidence>
<dbReference type="InterPro" id="IPR050235">
    <property type="entry name" value="CK1_Ser-Thr_kinase"/>
</dbReference>
<comment type="subcellular location">
    <subcellularLocation>
        <location evidence="2">Cytoplasm</location>
    </subcellularLocation>
    <subcellularLocation>
        <location evidence="1">Nucleus</location>
        <location evidence="1">Cajal body</location>
    </subcellularLocation>
</comment>
<dbReference type="InterPro" id="IPR011009">
    <property type="entry name" value="Kinase-like_dom_sf"/>
</dbReference>
<keyword evidence="12" id="KW-0539">Nucleus</keyword>
<dbReference type="Proteomes" id="UP000472261">
    <property type="component" value="Unplaced"/>
</dbReference>
<evidence type="ECO:0000256" key="2">
    <source>
        <dbReference type="ARBA" id="ARBA00004496"/>
    </source>
</evidence>
<evidence type="ECO:0000256" key="12">
    <source>
        <dbReference type="ARBA" id="ARBA00023242"/>
    </source>
</evidence>
<dbReference type="GO" id="GO:0004674">
    <property type="term" value="F:protein serine/threonine kinase activity"/>
    <property type="evidence" value="ECO:0007669"/>
    <property type="project" value="UniProtKB-KW"/>
</dbReference>
<dbReference type="Gene3D" id="1.10.510.10">
    <property type="entry name" value="Transferase(Phosphotransferase) domain 1"/>
    <property type="match status" value="1"/>
</dbReference>
<dbReference type="AlphaFoldDB" id="A0A669PH46"/>
<reference evidence="22" key="2">
    <citation type="submission" date="2025-09" db="UniProtKB">
        <authorList>
            <consortium name="Ensembl"/>
        </authorList>
    </citation>
    <scope>IDENTIFICATION</scope>
</reference>
<dbReference type="PROSITE" id="PS50011">
    <property type="entry name" value="PROTEIN_KINASE_DOM"/>
    <property type="match status" value="1"/>
</dbReference>
<dbReference type="GO" id="GO:0005524">
    <property type="term" value="F:ATP binding"/>
    <property type="evidence" value="ECO:0007669"/>
    <property type="project" value="UniProtKB-UniRule"/>
</dbReference>
<sequence>MPRAPGGAGRASGSIQWARAILGCERRGGRAAGEPRAVREFRTAREERRLGLGRGEVKMPYIKKTAGKKAPAKRKLAEVFALGEVLTDTSRKEWKLGAPIGQGGFGRLYLADVNSSKLVGSDAPYVVKVEPSQNGPLFTELKFYMRAAKPDEIQKWTKSHKLKYLGVPRYWGSGLHEKSGNSYRFMIMDRFGRDLQKVYEENAKRFAHKTVLQLGLRILDILEYIHEHEYVHGDIKASNLLQSCKNPNQVYLVDYGLAYRYCPEGVHKAYKEDPKRCHDGTIEYTSIDAHKGVAPSRRGDLEILGYCMLHWLSGHLPWEDNLKDPNFVRDSKIRCRENVSELMDKCFPGKNKPDEIRKYMEKVKQLSYEEKPVYPHFREILLQGLKSIGQKDDGVLDFGLSENGDVQTNPVQKMAAEGQSDIMASDMKARMKQRCIIEFLHAEKIAPIDIRRRLLNVYGDQTVDVSTVRRWVVRFSSGDNDLKDKPRSGRPCTAVTPRNEERLNQLIHSNLGITTRELCTELNIGFNALETMKKRKAAAAANESSEAEMEDAGSPEKKKPASSKAVATRTRKTTSPKTKKSAATRKRVQK</sequence>
<dbReference type="Ensembl" id="ENSPCLT00000009188.1">
    <property type="protein sequence ID" value="ENSPCLP00000006700.1"/>
    <property type="gene ID" value="ENSPCLG00000005584.1"/>
</dbReference>
<protein>
    <recommendedName>
        <fullName evidence="17">Serine/threonine-protein kinase VRK1</fullName>
        <ecNumber evidence="3">2.7.11.1</ecNumber>
    </recommendedName>
    <alternativeName>
        <fullName evidence="18">Vaccinia-related kinase 1</fullName>
    </alternativeName>
</protein>
<dbReference type="SMART" id="SM00220">
    <property type="entry name" value="S_TKc"/>
    <property type="match status" value="1"/>
</dbReference>
<evidence type="ECO:0000256" key="8">
    <source>
        <dbReference type="ARBA" id="ARBA00022741"/>
    </source>
</evidence>
<comment type="catalytic activity">
    <reaction evidence="14">
        <text>L-threonyl-[protein] + ATP = O-phospho-L-threonyl-[protein] + ADP + H(+)</text>
        <dbReference type="Rhea" id="RHEA:46608"/>
        <dbReference type="Rhea" id="RHEA-COMP:11060"/>
        <dbReference type="Rhea" id="RHEA-COMP:11605"/>
        <dbReference type="ChEBI" id="CHEBI:15378"/>
        <dbReference type="ChEBI" id="CHEBI:30013"/>
        <dbReference type="ChEBI" id="CHEBI:30616"/>
        <dbReference type="ChEBI" id="CHEBI:61977"/>
        <dbReference type="ChEBI" id="CHEBI:456216"/>
        <dbReference type="EC" id="2.7.11.1"/>
    </reaction>
</comment>
<evidence type="ECO:0000256" key="6">
    <source>
        <dbReference type="ARBA" id="ARBA00022618"/>
    </source>
</evidence>
<keyword evidence="13" id="KW-0131">Cell cycle</keyword>
<evidence type="ECO:0000256" key="16">
    <source>
        <dbReference type="ARBA" id="ARBA00061699"/>
    </source>
</evidence>
<dbReference type="EC" id="2.7.11.1" evidence="3"/>
<evidence type="ECO:0000256" key="9">
    <source>
        <dbReference type="ARBA" id="ARBA00022776"/>
    </source>
</evidence>
<dbReference type="GO" id="GO:0051301">
    <property type="term" value="P:cell division"/>
    <property type="evidence" value="ECO:0007669"/>
    <property type="project" value="UniProtKB-KW"/>
</dbReference>
<keyword evidence="8 19" id="KW-0547">Nucleotide-binding</keyword>
<evidence type="ECO:0000256" key="3">
    <source>
        <dbReference type="ARBA" id="ARBA00012513"/>
    </source>
</evidence>
<keyword evidence="23" id="KW-1185">Reference proteome</keyword>
<feature type="domain" description="Protein kinase" evidence="21">
    <location>
        <begin position="94"/>
        <end position="382"/>
    </location>
</feature>
<dbReference type="SUPFAM" id="SSF56112">
    <property type="entry name" value="Protein kinase-like (PK-like)"/>
    <property type="match status" value="1"/>
</dbReference>
<dbReference type="OMA" id="MHSTGYV"/>
<dbReference type="GO" id="GO:0015030">
    <property type="term" value="C:Cajal body"/>
    <property type="evidence" value="ECO:0007669"/>
    <property type="project" value="UniProtKB-SubCell"/>
</dbReference>
<evidence type="ECO:0000256" key="20">
    <source>
        <dbReference type="SAM" id="MobiDB-lite"/>
    </source>
</evidence>
<keyword evidence="9" id="KW-0498">Mitosis</keyword>
<evidence type="ECO:0000313" key="23">
    <source>
        <dbReference type="Proteomes" id="UP000472261"/>
    </source>
</evidence>
<keyword evidence="5" id="KW-0723">Serine/threonine-protein kinase</keyword>
<evidence type="ECO:0000256" key="17">
    <source>
        <dbReference type="ARBA" id="ARBA00073147"/>
    </source>
</evidence>
<name>A0A669PH46_PHACC</name>